<dbReference type="Proteomes" id="UP001241472">
    <property type="component" value="Unassembled WGS sequence"/>
</dbReference>
<dbReference type="PANTHER" id="PTHR47515">
    <property type="entry name" value="LOW CALCIUM RESPONSE LOCUS PROTEIN T"/>
    <property type="match status" value="1"/>
</dbReference>
<organism evidence="2 3">
    <name type="scientific">Neorhizobium huautlense</name>
    <dbReference type="NCBI Taxonomy" id="67774"/>
    <lineage>
        <taxon>Bacteria</taxon>
        <taxon>Pseudomonadati</taxon>
        <taxon>Pseudomonadota</taxon>
        <taxon>Alphaproteobacteria</taxon>
        <taxon>Hyphomicrobiales</taxon>
        <taxon>Rhizobiaceae</taxon>
        <taxon>Rhizobium/Agrobacterium group</taxon>
        <taxon>Neorhizobium</taxon>
    </lineage>
</organism>
<dbReference type="Pfam" id="PF13683">
    <property type="entry name" value="rve_3"/>
    <property type="match status" value="1"/>
</dbReference>
<protein>
    <recommendedName>
        <fullName evidence="1">Integrase catalytic domain-containing protein</fullName>
    </recommendedName>
</protein>
<reference evidence="2 3" key="1">
    <citation type="submission" date="2023-07" db="EMBL/GenBank/DDBJ databases">
        <title>Sorghum-associated microbial communities from plants grown in Nebraska, USA.</title>
        <authorList>
            <person name="Schachtman D."/>
        </authorList>
    </citation>
    <scope>NUCLEOTIDE SEQUENCE [LARGE SCALE GENOMIC DNA]</scope>
    <source>
        <strain evidence="2 3">DS1307</strain>
    </source>
</reference>
<dbReference type="SUPFAM" id="SSF53098">
    <property type="entry name" value="Ribonuclease H-like"/>
    <property type="match status" value="1"/>
</dbReference>
<feature type="domain" description="Integrase catalytic" evidence="1">
    <location>
        <begin position="20"/>
        <end position="64"/>
    </location>
</feature>
<comment type="caution">
    <text evidence="2">The sequence shown here is derived from an EMBL/GenBank/DDBJ whole genome shotgun (WGS) entry which is preliminary data.</text>
</comment>
<name>A0ABT9PR81_9HYPH</name>
<dbReference type="EMBL" id="JAUSRF010000005">
    <property type="protein sequence ID" value="MDP9836965.1"/>
    <property type="molecule type" value="Genomic_DNA"/>
</dbReference>
<evidence type="ECO:0000313" key="2">
    <source>
        <dbReference type="EMBL" id="MDP9836965.1"/>
    </source>
</evidence>
<evidence type="ECO:0000259" key="1">
    <source>
        <dbReference type="Pfam" id="PF13683"/>
    </source>
</evidence>
<accession>A0ABT9PR81</accession>
<dbReference type="InterPro" id="IPR012337">
    <property type="entry name" value="RNaseH-like_sf"/>
</dbReference>
<proteinExistence type="predicted"/>
<sequence>MIGNSEVKKLEDRVRELERNRRMRDELLNESLFFGLDHARSAIAEWADDYNNFRPHSSLGYQTPADYAGIIAATGSNATQCVSFASTPVAPIAPYGLSKNAKALIAAG</sequence>
<dbReference type="InterPro" id="IPR001584">
    <property type="entry name" value="Integrase_cat-core"/>
</dbReference>
<evidence type="ECO:0000313" key="3">
    <source>
        <dbReference type="Proteomes" id="UP001241472"/>
    </source>
</evidence>
<keyword evidence="3" id="KW-1185">Reference proteome</keyword>
<dbReference type="PANTHER" id="PTHR47515:SF1">
    <property type="entry name" value="BLR2054 PROTEIN"/>
    <property type="match status" value="1"/>
</dbReference>
<gene>
    <name evidence="2" type="ORF">J2T09_001717</name>
</gene>